<reference evidence="1 2" key="1">
    <citation type="submission" date="2020-08" db="EMBL/GenBank/DDBJ databases">
        <authorList>
            <person name="Koutsovoulos G."/>
            <person name="Danchin GJ E."/>
        </authorList>
    </citation>
    <scope>NUCLEOTIDE SEQUENCE [LARGE SCALE GENOMIC DNA]</scope>
</reference>
<comment type="caution">
    <text evidence="1">The sequence shown here is derived from an EMBL/GenBank/DDBJ whole genome shotgun (WGS) entry which is preliminary data.</text>
</comment>
<dbReference type="AlphaFoldDB" id="A0A6V7X000"/>
<protein>
    <submittedName>
        <fullName evidence="1">Uncharacterized protein</fullName>
    </submittedName>
</protein>
<gene>
    <name evidence="1" type="ORF">MENT_LOCUS45405</name>
</gene>
<evidence type="ECO:0000313" key="1">
    <source>
        <dbReference type="EMBL" id="CAD2192515.1"/>
    </source>
</evidence>
<dbReference type="EMBL" id="CAJEWN010000952">
    <property type="protein sequence ID" value="CAD2192515.1"/>
    <property type="molecule type" value="Genomic_DNA"/>
</dbReference>
<proteinExistence type="predicted"/>
<dbReference type="Proteomes" id="UP000580250">
    <property type="component" value="Unassembled WGS sequence"/>
</dbReference>
<sequence>MFVLSTHLFSPSQFQLMWLKNERENISIFDCFNKKKSKIKKSVKFFFWYSYKKFKKKFTKMALKKIDVCILKG</sequence>
<evidence type="ECO:0000313" key="2">
    <source>
        <dbReference type="Proteomes" id="UP000580250"/>
    </source>
</evidence>
<name>A0A6V7X000_MELEN</name>
<organism evidence="1 2">
    <name type="scientific">Meloidogyne enterolobii</name>
    <name type="common">Root-knot nematode worm</name>
    <name type="synonym">Meloidogyne mayaguensis</name>
    <dbReference type="NCBI Taxonomy" id="390850"/>
    <lineage>
        <taxon>Eukaryota</taxon>
        <taxon>Metazoa</taxon>
        <taxon>Ecdysozoa</taxon>
        <taxon>Nematoda</taxon>
        <taxon>Chromadorea</taxon>
        <taxon>Rhabditida</taxon>
        <taxon>Tylenchina</taxon>
        <taxon>Tylenchomorpha</taxon>
        <taxon>Tylenchoidea</taxon>
        <taxon>Meloidogynidae</taxon>
        <taxon>Meloidogyninae</taxon>
        <taxon>Meloidogyne</taxon>
    </lineage>
</organism>
<accession>A0A6V7X000</accession>